<dbReference type="PANTHER" id="PTHR30005:SF0">
    <property type="entry name" value="RETROGRADE REGULATION PROTEIN 2"/>
    <property type="match status" value="1"/>
</dbReference>
<feature type="domain" description="Ppx/GppA phosphatase C-terminal" evidence="3">
    <location>
        <begin position="313"/>
        <end position="440"/>
    </location>
</feature>
<gene>
    <name evidence="4" type="primary">gppA</name>
    <name evidence="4" type="ORF">NCTC12410_01475</name>
</gene>
<protein>
    <submittedName>
        <fullName evidence="4">Exopolyphosphatase</fullName>
        <ecNumber evidence="4">3.6.1.11</ecNumber>
        <ecNumber evidence="4">3.6.1.40</ecNumber>
    </submittedName>
</protein>
<dbReference type="RefSeq" id="WP_115011862.1">
    <property type="nucleotide sequence ID" value="NZ_UGHV01000001.1"/>
</dbReference>
<dbReference type="GO" id="GO:0008894">
    <property type="term" value="F:guanosine-5'-triphosphate,3'-diphosphate diphosphatase activity"/>
    <property type="evidence" value="ECO:0007669"/>
    <property type="project" value="UniProtKB-EC"/>
</dbReference>
<dbReference type="Gene3D" id="3.30.420.40">
    <property type="match status" value="1"/>
</dbReference>
<dbReference type="InterPro" id="IPR048950">
    <property type="entry name" value="Ppx_GppA_C"/>
</dbReference>
<keyword evidence="1 4" id="KW-0378">Hydrolase</keyword>
<dbReference type="InterPro" id="IPR043129">
    <property type="entry name" value="ATPase_NBD"/>
</dbReference>
<evidence type="ECO:0000313" key="5">
    <source>
        <dbReference type="Proteomes" id="UP000254841"/>
    </source>
</evidence>
<dbReference type="SUPFAM" id="SSF53067">
    <property type="entry name" value="Actin-like ATPase domain"/>
    <property type="match status" value="2"/>
</dbReference>
<dbReference type="EC" id="3.6.1.40" evidence="4"/>
<evidence type="ECO:0000313" key="4">
    <source>
        <dbReference type="EMBL" id="STO97640.1"/>
    </source>
</evidence>
<proteinExistence type="predicted"/>
<organism evidence="4 5">
    <name type="scientific">Helicobacter canis</name>
    <dbReference type="NCBI Taxonomy" id="29419"/>
    <lineage>
        <taxon>Bacteria</taxon>
        <taxon>Pseudomonadati</taxon>
        <taxon>Campylobacterota</taxon>
        <taxon>Epsilonproteobacteria</taxon>
        <taxon>Campylobacterales</taxon>
        <taxon>Helicobacteraceae</taxon>
        <taxon>Helicobacter</taxon>
    </lineage>
</organism>
<dbReference type="InterPro" id="IPR030673">
    <property type="entry name" value="PyroPPase_GppA_Ppx"/>
</dbReference>
<dbReference type="OrthoDB" id="9793035at2"/>
<dbReference type="Proteomes" id="UP000254841">
    <property type="component" value="Unassembled WGS sequence"/>
</dbReference>
<dbReference type="CDD" id="cd24052">
    <property type="entry name" value="ASKHA_NBD_HpPPX-GppA-like"/>
    <property type="match status" value="1"/>
</dbReference>
<dbReference type="InterPro" id="IPR003695">
    <property type="entry name" value="Ppx_GppA_N"/>
</dbReference>
<evidence type="ECO:0000259" key="2">
    <source>
        <dbReference type="Pfam" id="PF02541"/>
    </source>
</evidence>
<sequence length="485" mass="54370">MAKITAVIDIGSNSARMAIFEKTSRYGFRLIYECKSRVRISQGCYENDGFLQEAPMRRAINALKEFHAIAKKYTARKLLCVATSAVRDAPNRAEFLHRARKESGIKIKVIDGAKEAWYGGLACANLSHRKSGITIDIGGGSTECAIIENGDIKEVISLHLGTIRLKELFFDRKSLDEAKQFVKQELQKIPPHFTHDNIFGIGGTIRALAKITSRQRKYPIKTIHGYEIAIKDAKSFIQTIYKAKEEDLGGLGVSLDRRDNIRSGALIFSMLLEHFGAKCITASGVGVREGVFLADMLRTQKYRFPQGIYPSLIALQDRFKVRTKWGKSIAKEANAIFDALASVHRLDESNKRYLHIVSQLCDVGGFLNFYGRTDHGAYFLLHGLDYGFSHTDRAVLCLLLEYINKRIPKDDAIAHITDIMPPIEHLQWLSFILSLAYALCLTGDHCLQYSFENNTLFITADSKLVLARESIAHIIPPAQLSVIIS</sequence>
<accession>A0A377J5B3</accession>
<dbReference type="GO" id="GO:0004309">
    <property type="term" value="F:exopolyphosphatase activity"/>
    <property type="evidence" value="ECO:0007669"/>
    <property type="project" value="UniProtKB-EC"/>
</dbReference>
<evidence type="ECO:0000259" key="3">
    <source>
        <dbReference type="Pfam" id="PF21447"/>
    </source>
</evidence>
<dbReference type="EC" id="3.6.1.11" evidence="4"/>
<name>A0A377J5B3_9HELI</name>
<dbReference type="Pfam" id="PF02541">
    <property type="entry name" value="Ppx-GppA"/>
    <property type="match status" value="1"/>
</dbReference>
<feature type="domain" description="Ppx/GppA phosphatase N-terminal" evidence="2">
    <location>
        <begin position="20"/>
        <end position="298"/>
    </location>
</feature>
<dbReference type="Gene3D" id="3.30.420.150">
    <property type="entry name" value="Exopolyphosphatase. Domain 2"/>
    <property type="match status" value="1"/>
</dbReference>
<dbReference type="PIRSF" id="PIRSF001267">
    <property type="entry name" value="Pyrophosphatase_GppA_Ppx"/>
    <property type="match status" value="1"/>
</dbReference>
<dbReference type="InterPro" id="IPR050273">
    <property type="entry name" value="GppA/Ppx_hydrolase"/>
</dbReference>
<dbReference type="AlphaFoldDB" id="A0A377J5B3"/>
<evidence type="ECO:0000256" key="1">
    <source>
        <dbReference type="ARBA" id="ARBA00022801"/>
    </source>
</evidence>
<dbReference type="PANTHER" id="PTHR30005">
    <property type="entry name" value="EXOPOLYPHOSPHATASE"/>
    <property type="match status" value="1"/>
</dbReference>
<dbReference type="EMBL" id="UGHV01000001">
    <property type="protein sequence ID" value="STO97640.1"/>
    <property type="molecule type" value="Genomic_DNA"/>
</dbReference>
<reference evidence="4 5" key="1">
    <citation type="submission" date="2018-06" db="EMBL/GenBank/DDBJ databases">
        <authorList>
            <consortium name="Pathogen Informatics"/>
            <person name="Doyle S."/>
        </authorList>
    </citation>
    <scope>NUCLEOTIDE SEQUENCE [LARGE SCALE GENOMIC DNA]</scope>
    <source>
        <strain evidence="4 5">NCTC12410</strain>
    </source>
</reference>
<dbReference type="Pfam" id="PF21447">
    <property type="entry name" value="Ppx-GppA_III"/>
    <property type="match status" value="1"/>
</dbReference>
<dbReference type="Gene3D" id="1.10.3210.10">
    <property type="entry name" value="Hypothetical protein af1432"/>
    <property type="match status" value="1"/>
</dbReference>
<dbReference type="SUPFAM" id="SSF109604">
    <property type="entry name" value="HD-domain/PDEase-like"/>
    <property type="match status" value="1"/>
</dbReference>